<dbReference type="Proteomes" id="UP001500635">
    <property type="component" value="Unassembled WGS sequence"/>
</dbReference>
<evidence type="ECO:0000256" key="1">
    <source>
        <dbReference type="SAM" id="Phobius"/>
    </source>
</evidence>
<feature type="chain" id="PRO_5046806960" description="SPW repeat-containing protein" evidence="2">
    <location>
        <begin position="23"/>
        <end position="121"/>
    </location>
</feature>
<keyword evidence="1" id="KW-0472">Membrane</keyword>
<keyword evidence="1" id="KW-0812">Transmembrane</keyword>
<feature type="signal peptide" evidence="2">
    <location>
        <begin position="1"/>
        <end position="22"/>
    </location>
</feature>
<keyword evidence="2" id="KW-0732">Signal</keyword>
<proteinExistence type="predicted"/>
<dbReference type="EMBL" id="BAABFR010000048">
    <property type="protein sequence ID" value="GAA4396250.1"/>
    <property type="molecule type" value="Genomic_DNA"/>
</dbReference>
<evidence type="ECO:0000313" key="3">
    <source>
        <dbReference type="EMBL" id="GAA4396250.1"/>
    </source>
</evidence>
<evidence type="ECO:0000313" key="4">
    <source>
        <dbReference type="Proteomes" id="UP001500635"/>
    </source>
</evidence>
<feature type="transmembrane region" description="Helical" evidence="1">
    <location>
        <begin position="96"/>
        <end position="115"/>
    </location>
</feature>
<name>A0ABP8JV78_9ACTN</name>
<feature type="transmembrane region" description="Helical" evidence="1">
    <location>
        <begin position="38"/>
        <end position="59"/>
    </location>
</feature>
<gene>
    <name evidence="3" type="ORF">GCM10023147_30340</name>
</gene>
<accession>A0ABP8JV78</accession>
<sequence>MNRDWPRLLLLAALTLAGAACAVGGTMYLPAHVGSAPMPVSAVVAGLMLAMVSVAAQTLTGQGSSASLPVLAFLVVIVVFLLGGPGDSVTYTDWRVALLLGCGVGLPALAWYVGAADRLRR</sequence>
<evidence type="ECO:0008006" key="5">
    <source>
        <dbReference type="Google" id="ProtNLM"/>
    </source>
</evidence>
<dbReference type="PROSITE" id="PS51257">
    <property type="entry name" value="PROKAR_LIPOPROTEIN"/>
    <property type="match status" value="1"/>
</dbReference>
<dbReference type="RefSeq" id="WP_344997426.1">
    <property type="nucleotide sequence ID" value="NZ_BAABFR010000048.1"/>
</dbReference>
<organism evidence="3 4">
    <name type="scientific">Tsukamurella soli</name>
    <dbReference type="NCBI Taxonomy" id="644556"/>
    <lineage>
        <taxon>Bacteria</taxon>
        <taxon>Bacillati</taxon>
        <taxon>Actinomycetota</taxon>
        <taxon>Actinomycetes</taxon>
        <taxon>Mycobacteriales</taxon>
        <taxon>Tsukamurellaceae</taxon>
        <taxon>Tsukamurella</taxon>
    </lineage>
</organism>
<evidence type="ECO:0000256" key="2">
    <source>
        <dbReference type="SAM" id="SignalP"/>
    </source>
</evidence>
<keyword evidence="4" id="KW-1185">Reference proteome</keyword>
<feature type="transmembrane region" description="Helical" evidence="1">
    <location>
        <begin position="66"/>
        <end position="84"/>
    </location>
</feature>
<comment type="caution">
    <text evidence="3">The sequence shown here is derived from an EMBL/GenBank/DDBJ whole genome shotgun (WGS) entry which is preliminary data.</text>
</comment>
<reference evidence="4" key="1">
    <citation type="journal article" date="2019" name="Int. J. Syst. Evol. Microbiol.">
        <title>The Global Catalogue of Microorganisms (GCM) 10K type strain sequencing project: providing services to taxonomists for standard genome sequencing and annotation.</title>
        <authorList>
            <consortium name="The Broad Institute Genomics Platform"/>
            <consortium name="The Broad Institute Genome Sequencing Center for Infectious Disease"/>
            <person name="Wu L."/>
            <person name="Ma J."/>
        </authorList>
    </citation>
    <scope>NUCLEOTIDE SEQUENCE [LARGE SCALE GENOMIC DNA]</scope>
    <source>
        <strain evidence="4">JCM 17688</strain>
    </source>
</reference>
<protein>
    <recommendedName>
        <fullName evidence="5">SPW repeat-containing protein</fullName>
    </recommendedName>
</protein>
<keyword evidence="1" id="KW-1133">Transmembrane helix</keyword>